<evidence type="ECO:0000256" key="7">
    <source>
        <dbReference type="ARBA" id="ARBA00022842"/>
    </source>
</evidence>
<proteinExistence type="inferred from homology"/>
<sequence length="401" mass="45851">MAENLNSEFWRSIDELKLQLQSMNRIERLHRLNEESDKENVVRIEELSRHDVIAKLEDIFLTIVEDLSKDEPPSLKYNSRTSWKNTRFNSAVGIEMIDDISKTEHKFDSIASVGKFATTLQIMAFCYKLLQQNTYATKRDIYYSDVVFFGSQSVVDEIIDNLACMLKVPRHCLHVIAASKGCVAGDLRYKEHDGTYVDCTDKTSGTMVSSHVQGIYDIHSEAKFVLIVEKEASFQRLLDGNVLQKLYPCIVITAKGFPDVNTRMMIRLLWCTLQIPILALVDADPHGIEILSVYKFGSKALSFDAHSLTVPVIKWLGVLPSDINRLSIPHDKRIPLTDRDESKTRDLLERPYIKSQEAWVQEIKAMLSLGYKAEIQALSSISFEFLTDTYLPVKIKHGRWI</sequence>
<dbReference type="InterPro" id="IPR036078">
    <property type="entry name" value="Spo11/TopoVI_A_sf"/>
</dbReference>
<evidence type="ECO:0000313" key="15">
    <source>
        <dbReference type="EMBL" id="CAH3021400.1"/>
    </source>
</evidence>
<evidence type="ECO:0000256" key="11">
    <source>
        <dbReference type="ARBA" id="ARBA00023242"/>
    </source>
</evidence>
<feature type="domain" description="Topoisomerase 6 subunit A/Spo11 TOPRIM" evidence="14">
    <location>
        <begin position="224"/>
        <end position="395"/>
    </location>
</feature>
<evidence type="ECO:0000256" key="8">
    <source>
        <dbReference type="ARBA" id="ARBA00023029"/>
    </source>
</evidence>
<evidence type="ECO:0000259" key="14">
    <source>
        <dbReference type="Pfam" id="PF21180"/>
    </source>
</evidence>
<dbReference type="InterPro" id="IPR013048">
    <property type="entry name" value="Meiotic_Spo11"/>
</dbReference>
<keyword evidence="8 12" id="KW-0799">Topoisomerase</keyword>
<dbReference type="PRINTS" id="PR01551">
    <property type="entry name" value="SPO11HOMOLOG"/>
</dbReference>
<evidence type="ECO:0000313" key="16">
    <source>
        <dbReference type="Proteomes" id="UP001159427"/>
    </source>
</evidence>
<comment type="caution">
    <text evidence="15">The sequence shown here is derived from an EMBL/GenBank/DDBJ whole genome shotgun (WGS) entry which is preliminary data.</text>
</comment>
<dbReference type="EMBL" id="CALNXI010000181">
    <property type="protein sequence ID" value="CAH3021400.1"/>
    <property type="molecule type" value="Genomic_DNA"/>
</dbReference>
<dbReference type="EC" id="5.6.2.2" evidence="5"/>
<keyword evidence="6" id="KW-0479">Metal-binding</keyword>
<accession>A0ABN8LVT2</accession>
<evidence type="ECO:0000256" key="10">
    <source>
        <dbReference type="ARBA" id="ARBA00023235"/>
    </source>
</evidence>
<dbReference type="PANTHER" id="PTHR10848">
    <property type="entry name" value="MEIOTIC RECOMBINATION PROTEIN SPO11"/>
    <property type="match status" value="1"/>
</dbReference>
<evidence type="ECO:0000256" key="1">
    <source>
        <dbReference type="ARBA" id="ARBA00000185"/>
    </source>
</evidence>
<dbReference type="Proteomes" id="UP001159427">
    <property type="component" value="Unassembled WGS sequence"/>
</dbReference>
<evidence type="ECO:0000259" key="13">
    <source>
        <dbReference type="Pfam" id="PF04406"/>
    </source>
</evidence>
<dbReference type="InterPro" id="IPR034136">
    <property type="entry name" value="TOPRIM_Topo6A/Spo11"/>
</dbReference>
<dbReference type="CDD" id="cd00223">
    <property type="entry name" value="TOPRIM_TopoIIB_SPO"/>
    <property type="match status" value="1"/>
</dbReference>
<comment type="cofactor">
    <cofactor evidence="2">
        <name>Mg(2+)</name>
        <dbReference type="ChEBI" id="CHEBI:18420"/>
    </cofactor>
</comment>
<keyword evidence="7" id="KW-0460">Magnesium</keyword>
<dbReference type="Pfam" id="PF04406">
    <property type="entry name" value="TP6A_N"/>
    <property type="match status" value="1"/>
</dbReference>
<keyword evidence="9 12" id="KW-0238">DNA-binding</keyword>
<comment type="subcellular location">
    <subcellularLocation>
        <location evidence="3">Nucleus</location>
    </subcellularLocation>
</comment>
<evidence type="ECO:0000256" key="12">
    <source>
        <dbReference type="PROSITE-ProRule" id="PRU01385"/>
    </source>
</evidence>
<dbReference type="InterPro" id="IPR013049">
    <property type="entry name" value="Spo11/TopoVI_A_N"/>
</dbReference>
<dbReference type="Gene3D" id="1.10.10.10">
    <property type="entry name" value="Winged helix-like DNA-binding domain superfamily/Winged helix DNA-binding domain"/>
    <property type="match status" value="1"/>
</dbReference>
<gene>
    <name evidence="15" type="ORF">PEVE_00011270</name>
</gene>
<name>A0ABN8LVT2_9CNID</name>
<evidence type="ECO:0000256" key="3">
    <source>
        <dbReference type="ARBA" id="ARBA00004123"/>
    </source>
</evidence>
<keyword evidence="16" id="KW-1185">Reference proteome</keyword>
<dbReference type="PROSITE" id="PS52041">
    <property type="entry name" value="TOPO_IIB"/>
    <property type="match status" value="1"/>
</dbReference>
<keyword evidence="11" id="KW-0539">Nucleus</keyword>
<reference evidence="15 16" key="1">
    <citation type="submission" date="2022-05" db="EMBL/GenBank/DDBJ databases">
        <authorList>
            <consortium name="Genoscope - CEA"/>
            <person name="William W."/>
        </authorList>
    </citation>
    <scope>NUCLEOTIDE SEQUENCE [LARGE SCALE GENOMIC DNA]</scope>
</reference>
<dbReference type="InterPro" id="IPR002815">
    <property type="entry name" value="Spo11/TopoVI_A"/>
</dbReference>
<evidence type="ECO:0000256" key="4">
    <source>
        <dbReference type="ARBA" id="ARBA00006559"/>
    </source>
</evidence>
<feature type="domain" description="Spo11/DNA topoisomerase VI subunit A N-terminal" evidence="13">
    <location>
        <begin position="115"/>
        <end position="175"/>
    </location>
</feature>
<keyword evidence="10 12" id="KW-0413">Isomerase</keyword>
<dbReference type="Pfam" id="PF21180">
    <property type="entry name" value="TOP6A-Spo11_Toprim"/>
    <property type="match status" value="1"/>
</dbReference>
<dbReference type="PANTHER" id="PTHR10848:SF0">
    <property type="entry name" value="MEIOTIC RECOMBINATION PROTEIN SPO11"/>
    <property type="match status" value="1"/>
</dbReference>
<comment type="similarity">
    <text evidence="4 12">Belongs to the TOP6A family.</text>
</comment>
<organism evidence="15 16">
    <name type="scientific">Porites evermanni</name>
    <dbReference type="NCBI Taxonomy" id="104178"/>
    <lineage>
        <taxon>Eukaryota</taxon>
        <taxon>Metazoa</taxon>
        <taxon>Cnidaria</taxon>
        <taxon>Anthozoa</taxon>
        <taxon>Hexacorallia</taxon>
        <taxon>Scleractinia</taxon>
        <taxon>Fungiina</taxon>
        <taxon>Poritidae</taxon>
        <taxon>Porites</taxon>
    </lineage>
</organism>
<dbReference type="Gene3D" id="3.40.1360.10">
    <property type="match status" value="1"/>
</dbReference>
<comment type="catalytic activity">
    <reaction evidence="1 12">
        <text>ATP-dependent breakage, passage and rejoining of double-stranded DNA.</text>
        <dbReference type="EC" id="5.6.2.2"/>
    </reaction>
</comment>
<evidence type="ECO:0000256" key="5">
    <source>
        <dbReference type="ARBA" id="ARBA00012895"/>
    </source>
</evidence>
<dbReference type="PRINTS" id="PR01550">
    <property type="entry name" value="TOP6AFAMILY"/>
</dbReference>
<evidence type="ECO:0000256" key="2">
    <source>
        <dbReference type="ARBA" id="ARBA00001946"/>
    </source>
</evidence>
<dbReference type="SUPFAM" id="SSF56726">
    <property type="entry name" value="DNA topoisomerase IV, alpha subunit"/>
    <property type="match status" value="1"/>
</dbReference>
<feature type="active site" description="O-(5'-phospho-DNA)-tyrosine intermediate" evidence="12">
    <location>
        <position position="143"/>
    </location>
</feature>
<evidence type="ECO:0000256" key="9">
    <source>
        <dbReference type="ARBA" id="ARBA00023125"/>
    </source>
</evidence>
<evidence type="ECO:0000256" key="6">
    <source>
        <dbReference type="ARBA" id="ARBA00022723"/>
    </source>
</evidence>
<dbReference type="InterPro" id="IPR036388">
    <property type="entry name" value="WH-like_DNA-bd_sf"/>
</dbReference>
<protein>
    <recommendedName>
        <fullName evidence="5">DNA topoisomerase (ATP-hydrolyzing)</fullName>
        <ecNumber evidence="5">5.6.2.2</ecNumber>
    </recommendedName>
</protein>